<keyword evidence="2" id="KW-0067">ATP-binding</keyword>
<accession>A0A087UH26</accession>
<keyword evidence="5" id="KW-1185">Reference proteome</keyword>
<dbReference type="GO" id="GO:0000027">
    <property type="term" value="P:ribosomal large subunit assembly"/>
    <property type="evidence" value="ECO:0007669"/>
    <property type="project" value="TreeGrafter"/>
</dbReference>
<organism evidence="4 5">
    <name type="scientific">Stegodyphus mimosarum</name>
    <name type="common">African social velvet spider</name>
    <dbReference type="NCBI Taxonomy" id="407821"/>
    <lineage>
        <taxon>Eukaryota</taxon>
        <taxon>Metazoa</taxon>
        <taxon>Ecdysozoa</taxon>
        <taxon>Arthropoda</taxon>
        <taxon>Chelicerata</taxon>
        <taxon>Arachnida</taxon>
        <taxon>Araneae</taxon>
        <taxon>Araneomorphae</taxon>
        <taxon>Entelegynae</taxon>
        <taxon>Eresoidea</taxon>
        <taxon>Eresidae</taxon>
        <taxon>Stegodyphus</taxon>
    </lineage>
</organism>
<feature type="non-terminal residue" evidence="4">
    <location>
        <position position="1"/>
    </location>
</feature>
<dbReference type="InterPro" id="IPR040848">
    <property type="entry name" value="AAA_lid_7"/>
</dbReference>
<dbReference type="GO" id="GO:0005634">
    <property type="term" value="C:nucleus"/>
    <property type="evidence" value="ECO:0007669"/>
    <property type="project" value="TreeGrafter"/>
</dbReference>
<dbReference type="PANTHER" id="PTHR48103">
    <property type="entry name" value="MIDASIN-RELATED"/>
    <property type="match status" value="1"/>
</dbReference>
<dbReference type="Proteomes" id="UP000054359">
    <property type="component" value="Unassembled WGS sequence"/>
</dbReference>
<evidence type="ECO:0000259" key="3">
    <source>
        <dbReference type="Pfam" id="PF17867"/>
    </source>
</evidence>
<dbReference type="GO" id="GO:0030687">
    <property type="term" value="C:preribosome, large subunit precursor"/>
    <property type="evidence" value="ECO:0007669"/>
    <property type="project" value="TreeGrafter"/>
</dbReference>
<evidence type="ECO:0000313" key="4">
    <source>
        <dbReference type="EMBL" id="KFM76665.1"/>
    </source>
</evidence>
<dbReference type="AlphaFoldDB" id="A0A087UH26"/>
<dbReference type="GO" id="GO:0000055">
    <property type="term" value="P:ribosomal large subunit export from nucleus"/>
    <property type="evidence" value="ECO:0007669"/>
    <property type="project" value="TreeGrafter"/>
</dbReference>
<protein>
    <submittedName>
        <fullName evidence="4">Midasin</fullName>
    </submittedName>
</protein>
<evidence type="ECO:0000256" key="1">
    <source>
        <dbReference type="ARBA" id="ARBA00022741"/>
    </source>
</evidence>
<dbReference type="EMBL" id="KK119760">
    <property type="protein sequence ID" value="KFM76665.1"/>
    <property type="molecule type" value="Genomic_DNA"/>
</dbReference>
<feature type="domain" description="Midasin AAA lid" evidence="3">
    <location>
        <begin position="1"/>
        <end position="56"/>
    </location>
</feature>
<gene>
    <name evidence="4" type="ORF">X975_16051</name>
</gene>
<reference evidence="4 5" key="1">
    <citation type="submission" date="2013-11" db="EMBL/GenBank/DDBJ databases">
        <title>Genome sequencing of Stegodyphus mimosarum.</title>
        <authorList>
            <person name="Bechsgaard J."/>
        </authorList>
    </citation>
    <scope>NUCLEOTIDE SEQUENCE [LARGE SCALE GENOMIC DNA]</scope>
</reference>
<keyword evidence="1" id="KW-0547">Nucleotide-binding</keyword>
<name>A0A087UH26_STEMI</name>
<evidence type="ECO:0000313" key="5">
    <source>
        <dbReference type="Proteomes" id="UP000054359"/>
    </source>
</evidence>
<sequence length="81" mass="9085">DLFKFCNRITEGFDVTSVETSISVFRNAVECFCDHIPCPKAQLSTAESVGVKFNIPRAKAEYFCKKSKPEIERSADHVKIG</sequence>
<dbReference type="STRING" id="407821.A0A087UH26"/>
<dbReference type="PANTHER" id="PTHR48103:SF2">
    <property type="entry name" value="MIDASIN"/>
    <property type="match status" value="1"/>
</dbReference>
<dbReference type="Pfam" id="PF17867">
    <property type="entry name" value="AAA_lid_7"/>
    <property type="match status" value="1"/>
</dbReference>
<feature type="non-terminal residue" evidence="4">
    <location>
        <position position="81"/>
    </location>
</feature>
<evidence type="ECO:0000256" key="2">
    <source>
        <dbReference type="ARBA" id="ARBA00022840"/>
    </source>
</evidence>
<dbReference type="GO" id="GO:0005524">
    <property type="term" value="F:ATP binding"/>
    <property type="evidence" value="ECO:0007669"/>
    <property type="project" value="UniProtKB-KW"/>
</dbReference>
<proteinExistence type="predicted"/>